<evidence type="ECO:0000313" key="1">
    <source>
        <dbReference type="EMBL" id="MDT3426243.1"/>
    </source>
</evidence>
<accession>A0ABU3H5Z9</accession>
<dbReference type="Proteomes" id="UP001248709">
    <property type="component" value="Unassembled WGS sequence"/>
</dbReference>
<keyword evidence="2" id="KW-1185">Reference proteome</keyword>
<dbReference type="EMBL" id="JAUSUY010000006">
    <property type="protein sequence ID" value="MDT3426243.1"/>
    <property type="molecule type" value="Genomic_DNA"/>
</dbReference>
<gene>
    <name evidence="1" type="ORF">J2Z22_001769</name>
</gene>
<proteinExistence type="predicted"/>
<organism evidence="1 2">
    <name type="scientific">Paenibacillus forsythiae</name>
    <dbReference type="NCBI Taxonomy" id="365616"/>
    <lineage>
        <taxon>Bacteria</taxon>
        <taxon>Bacillati</taxon>
        <taxon>Bacillota</taxon>
        <taxon>Bacilli</taxon>
        <taxon>Bacillales</taxon>
        <taxon>Paenibacillaceae</taxon>
        <taxon>Paenibacillus</taxon>
    </lineage>
</organism>
<evidence type="ECO:0000313" key="2">
    <source>
        <dbReference type="Proteomes" id="UP001248709"/>
    </source>
</evidence>
<protein>
    <submittedName>
        <fullName evidence="1">Diketogulonate reductase-like aldo/keto reductase</fullName>
    </submittedName>
</protein>
<sequence>MQTVTLNNGVDMPILGLGFSKYQIPMSVNKPYMKP</sequence>
<comment type="caution">
    <text evidence="1">The sequence shown here is derived from an EMBL/GenBank/DDBJ whole genome shotgun (WGS) entry which is preliminary data.</text>
</comment>
<reference evidence="1 2" key="1">
    <citation type="submission" date="2023-07" db="EMBL/GenBank/DDBJ databases">
        <title>Genomic Encyclopedia of Type Strains, Phase IV (KMG-IV): sequencing the most valuable type-strain genomes for metagenomic binning, comparative biology and taxonomic classification.</title>
        <authorList>
            <person name="Goeker M."/>
        </authorList>
    </citation>
    <scope>NUCLEOTIDE SEQUENCE [LARGE SCALE GENOMIC DNA]</scope>
    <source>
        <strain evidence="1 2">T98</strain>
    </source>
</reference>
<name>A0ABU3H5Z9_9BACL</name>